<reference evidence="20 22" key="2">
    <citation type="submission" date="2018-08" db="EMBL/GenBank/DDBJ databases">
        <title>A genome reference for cultivated species of the human gut microbiota.</title>
        <authorList>
            <person name="Zou Y."/>
            <person name="Xue W."/>
            <person name="Luo G."/>
        </authorList>
    </citation>
    <scope>NUCLEOTIDE SEQUENCE [LARGE SCALE GENOMIC DNA]</scope>
    <source>
        <strain evidence="20 22">AF22-3AC</strain>
    </source>
</reference>
<dbReference type="InterPro" id="IPR036942">
    <property type="entry name" value="Beta-barrel_TonB_sf"/>
</dbReference>
<dbReference type="PATRIC" id="fig|246787.4.peg.5323"/>
<protein>
    <submittedName>
        <fullName evidence="15">Colicin I receptor</fullName>
    </submittedName>
    <submittedName>
        <fullName evidence="16">TonB-dependent receptor</fullName>
    </submittedName>
</protein>
<dbReference type="RefSeq" id="WP_007216384.1">
    <property type="nucleotide sequence ID" value="NZ_CABMLT010000022.1"/>
</dbReference>
<accession>A0A0P0G3F1</accession>
<dbReference type="GO" id="GO:0009279">
    <property type="term" value="C:cell outer membrane"/>
    <property type="evidence" value="ECO:0007669"/>
    <property type="project" value="UniProtKB-SubCell"/>
</dbReference>
<dbReference type="EMBL" id="QRVJ01000032">
    <property type="protein sequence ID" value="RGS33018.1"/>
    <property type="molecule type" value="Genomic_DNA"/>
</dbReference>
<feature type="domain" description="TonB-dependent receptor-like beta-barrel" evidence="13">
    <location>
        <begin position="497"/>
        <end position="999"/>
    </location>
</feature>
<organism evidence="15 21">
    <name type="scientific">Bacteroides cellulosilyticus</name>
    <dbReference type="NCBI Taxonomy" id="246787"/>
    <lineage>
        <taxon>Bacteria</taxon>
        <taxon>Pseudomonadati</taxon>
        <taxon>Bacteroidota</taxon>
        <taxon>Bacteroidia</taxon>
        <taxon>Bacteroidales</taxon>
        <taxon>Bacteroidaceae</taxon>
        <taxon>Bacteroides</taxon>
    </lineage>
</organism>
<evidence type="ECO:0000256" key="11">
    <source>
        <dbReference type="RuleBase" id="RU003357"/>
    </source>
</evidence>
<feature type="signal peptide" evidence="12">
    <location>
        <begin position="1"/>
        <end position="20"/>
    </location>
</feature>
<feature type="domain" description="TonB-dependent receptor plug" evidence="14">
    <location>
        <begin position="198"/>
        <end position="324"/>
    </location>
</feature>
<keyword evidence="3 10" id="KW-1134">Transmembrane beta strand</keyword>
<evidence type="ECO:0000313" key="25">
    <source>
        <dbReference type="Proteomes" id="UP000482653"/>
    </source>
</evidence>
<dbReference type="GO" id="GO:0044718">
    <property type="term" value="P:siderophore transmembrane transport"/>
    <property type="evidence" value="ECO:0007669"/>
    <property type="project" value="TreeGrafter"/>
</dbReference>
<dbReference type="Proteomes" id="UP000325055">
    <property type="component" value="Unassembled WGS sequence"/>
</dbReference>
<dbReference type="EMBL" id="JAVSNH010000001">
    <property type="protein sequence ID" value="MDT4512307.1"/>
    <property type="molecule type" value="Genomic_DNA"/>
</dbReference>
<dbReference type="EMBL" id="VVYW01000019">
    <property type="protein sequence ID" value="KAA5405183.1"/>
    <property type="molecule type" value="Genomic_DNA"/>
</dbReference>
<evidence type="ECO:0000256" key="5">
    <source>
        <dbReference type="ARBA" id="ARBA00022729"/>
    </source>
</evidence>
<evidence type="ECO:0000256" key="8">
    <source>
        <dbReference type="ARBA" id="ARBA00023170"/>
    </source>
</evidence>
<dbReference type="PANTHER" id="PTHR30069">
    <property type="entry name" value="TONB-DEPENDENT OUTER MEMBRANE RECEPTOR"/>
    <property type="match status" value="1"/>
</dbReference>
<dbReference type="InterPro" id="IPR008969">
    <property type="entry name" value="CarboxyPept-like_regulatory"/>
</dbReference>
<dbReference type="GO" id="GO:0015344">
    <property type="term" value="F:siderophore uptake transmembrane transporter activity"/>
    <property type="evidence" value="ECO:0007669"/>
    <property type="project" value="TreeGrafter"/>
</dbReference>
<evidence type="ECO:0000313" key="17">
    <source>
        <dbReference type="EMBL" id="KAA5416253.1"/>
    </source>
</evidence>
<evidence type="ECO:0000313" key="15">
    <source>
        <dbReference type="EMBL" id="ALJ62361.1"/>
    </source>
</evidence>
<evidence type="ECO:0000313" key="22">
    <source>
        <dbReference type="Proteomes" id="UP000283341"/>
    </source>
</evidence>
<dbReference type="SUPFAM" id="SSF49464">
    <property type="entry name" value="Carboxypeptidase regulatory domain-like"/>
    <property type="match status" value="1"/>
</dbReference>
<evidence type="ECO:0000256" key="1">
    <source>
        <dbReference type="ARBA" id="ARBA00004571"/>
    </source>
</evidence>
<dbReference type="KEGG" id="bcel:BcellWH2_05153"/>
<dbReference type="Proteomes" id="UP000283341">
    <property type="component" value="Unassembled WGS sequence"/>
</dbReference>
<evidence type="ECO:0000256" key="12">
    <source>
        <dbReference type="SAM" id="SignalP"/>
    </source>
</evidence>
<proteinExistence type="inferred from homology"/>
<reference evidence="15 21" key="1">
    <citation type="journal article" date="2015" name="Science">
        <title>Genetic determinants of in vivo fitness and diet responsiveness in multiple human gut Bacteroides.</title>
        <authorList>
            <person name="Wu M."/>
            <person name="McNulty N.P."/>
            <person name="Rodionov D.A."/>
            <person name="Khoroshkin M.S."/>
            <person name="Griffin N.W."/>
            <person name="Cheng J."/>
            <person name="Latreille P."/>
            <person name="Kerstetter R.A."/>
            <person name="Terrapon N."/>
            <person name="Henrissat B."/>
            <person name="Osterman A.L."/>
            <person name="Gordon J.I."/>
        </authorList>
    </citation>
    <scope>NUCLEOTIDE SEQUENCE [LARGE SCALE GENOMIC DNA]</scope>
    <source>
        <strain evidence="15 21">WH2</strain>
    </source>
</reference>
<dbReference type="InterPro" id="IPR000531">
    <property type="entry name" value="Beta-barrel_TonB"/>
</dbReference>
<dbReference type="Proteomes" id="UP000482653">
    <property type="component" value="Unassembled WGS sequence"/>
</dbReference>
<dbReference type="Proteomes" id="UP000448877">
    <property type="component" value="Unassembled WGS sequence"/>
</dbReference>
<dbReference type="PROSITE" id="PS52016">
    <property type="entry name" value="TONB_DEPENDENT_REC_3"/>
    <property type="match status" value="1"/>
</dbReference>
<sequence length="1047" mass="115566">MKRGILIVLMAFLGLTSVMAAQKVTLKCREVALKEIFARITKQTGLTVAYSSQVLNVDTKISIETENAEITEVLEKLLPATIGYKIENSSILIFKKEVSKKASTVRMKGIVFDKKTRERLAGVTLVLNDNPSVGTITDIDGVFQITAAQGSKLKVSYIGYETQLVAISPVDELKVELDQDNFKLDEVVVTGQGAEVQKRRLSSNVTTVSSKELERMKQGRIDQVLQNALPNVQITMSSGQAGATSLVKSRGLSSAFSNSTPVIYVDGVRVDNMNTGATLNNSLSGNSAVTGSIGDIPMENIDHIEYVTGGAATTLYGSDAANGVIQIFTKKGAEQKTTFFAETQLEADIASSQFYHFKRTKELLHQTGFTQKYRVGFDGGTEKFGYSFGGSMSNGTGTLIKNGNEDRKYDLRFGSRMKFNEQFEYQNSFGMVIEDFARSRNGNQGGYTGLWFTEGAAATNFRYTDAAGELVNYGADLDALDDYTFAQMKAFVTKAEALQNNRESVKRFQTSQSLSYAPLANLTFKGVLGVDYRLNTNKNIITNEYLIHTQQKPEGTSDAGSISNFDRNYFGLTLDLNGQHKYRYKDVFSLISTAGFQFFSTYDHQSVYNGTNVRDGAQIIEGAGTLTSNEWLSYLYNYGYFIQENIGFLDRYYIDLGLRSDYNTAFGDNVGWQYYPKVGLSYVLSEEPFMQRLKENNLVSSFRILANYGIAGSYPPAFEYQRTVAFNSFQGGQAASFGKYGNPDLAPEKKHSYEAGFNAVLFNRVLNLGFTYYYALTKDALFSIPSLPSSGQSANYLSNVGEIENKGIELSIGLQLVDTKDWNVRLNASYNTNHNKVLSIGNAVPFAIGGFSSRTVQTVVAEGEPVGFIRGYKAVLNPDNSLKEILPLQNLGSTLPTAYGNFSLSASYKNLSFMLSGDYQYGAYVHSFDRQFRFSKGLKDDAIPEKALEGLDQGANWLNFTNFFVEKSDFLKIRNIGIAYDYKPKKYLKSVNLAFNVYNPFAFTASSVDPEAALAGARSQGAVAVGGLNYSSYSTPRQYVGTIRVSF</sequence>
<dbReference type="PANTHER" id="PTHR30069:SF29">
    <property type="entry name" value="HEMOGLOBIN AND HEMOGLOBIN-HAPTOGLOBIN-BINDING PROTEIN 1-RELATED"/>
    <property type="match status" value="1"/>
</dbReference>
<evidence type="ECO:0000259" key="14">
    <source>
        <dbReference type="Pfam" id="PF07715"/>
    </source>
</evidence>
<dbReference type="Pfam" id="PF07715">
    <property type="entry name" value="Plug"/>
    <property type="match status" value="1"/>
</dbReference>
<dbReference type="InterPro" id="IPR012910">
    <property type="entry name" value="Plug_dom"/>
</dbReference>
<reference evidence="23 24" key="3">
    <citation type="journal article" date="2019" name="Nat. Med.">
        <title>A library of human gut bacterial isolates paired with longitudinal multiomics data enables mechanistic microbiome research.</title>
        <authorList>
            <person name="Poyet M."/>
            <person name="Groussin M."/>
            <person name="Gibbons S.M."/>
            <person name="Avila-Pacheco J."/>
            <person name="Jiang X."/>
            <person name="Kearney S.M."/>
            <person name="Perrotta A.R."/>
            <person name="Berdy B."/>
            <person name="Zhao S."/>
            <person name="Lieberman T.D."/>
            <person name="Swanson P.K."/>
            <person name="Smith M."/>
            <person name="Roesemann S."/>
            <person name="Alexander J.E."/>
            <person name="Rich S.A."/>
            <person name="Livny J."/>
            <person name="Vlamakis H."/>
            <person name="Clish C."/>
            <person name="Bullock K."/>
            <person name="Deik A."/>
            <person name="Scott J."/>
            <person name="Pierce K.A."/>
            <person name="Xavier R.J."/>
            <person name="Alm E.J."/>
        </authorList>
    </citation>
    <scope>NUCLEOTIDE SEQUENCE [LARGE SCALE GENOMIC DNA]</scope>
    <source>
        <strain evidence="18 24">BIOML-A6</strain>
        <strain evidence="16 23">BIOML-A7</strain>
        <strain evidence="17 25">BIOML-A8</strain>
    </source>
</reference>
<keyword evidence="6 11" id="KW-0798">TonB box</keyword>
<dbReference type="EMBL" id="VVYV01000018">
    <property type="protein sequence ID" value="KAA5418141.1"/>
    <property type="molecule type" value="Genomic_DNA"/>
</dbReference>
<evidence type="ECO:0000256" key="4">
    <source>
        <dbReference type="ARBA" id="ARBA00022692"/>
    </source>
</evidence>
<evidence type="ECO:0000259" key="13">
    <source>
        <dbReference type="Pfam" id="PF00593"/>
    </source>
</evidence>
<dbReference type="STRING" id="246787.BcellWH2_05153"/>
<dbReference type="EMBL" id="CP012801">
    <property type="protein sequence ID" value="ALJ62361.1"/>
    <property type="molecule type" value="Genomic_DNA"/>
</dbReference>
<evidence type="ECO:0000313" key="24">
    <source>
        <dbReference type="Proteomes" id="UP000448877"/>
    </source>
</evidence>
<evidence type="ECO:0000256" key="10">
    <source>
        <dbReference type="PROSITE-ProRule" id="PRU01360"/>
    </source>
</evidence>
<dbReference type="Pfam" id="PF00593">
    <property type="entry name" value="TonB_dep_Rec_b-barrel"/>
    <property type="match status" value="1"/>
</dbReference>
<gene>
    <name evidence="15" type="primary">cirA_8</name>
    <name evidence="15" type="ORF">BcellWH2_05153</name>
    <name evidence="20" type="ORF">DWX97_22895</name>
    <name evidence="18" type="ORF">F2Y81_11885</name>
    <name evidence="16" type="ORF">F2Y86_19850</name>
    <name evidence="17" type="ORF">F2Y87_19240</name>
    <name evidence="19" type="ORF">RO785_15140</name>
</gene>
<evidence type="ECO:0000313" key="20">
    <source>
        <dbReference type="EMBL" id="RGS33018.1"/>
    </source>
</evidence>
<dbReference type="AlphaFoldDB" id="A0A0P0G3F1"/>
<dbReference type="SUPFAM" id="SSF56935">
    <property type="entry name" value="Porins"/>
    <property type="match status" value="1"/>
</dbReference>
<dbReference type="Gene3D" id="2.40.170.20">
    <property type="entry name" value="TonB-dependent receptor, beta-barrel domain"/>
    <property type="match status" value="1"/>
</dbReference>
<keyword evidence="7 10" id="KW-0472">Membrane</keyword>
<reference evidence="19" key="4">
    <citation type="submission" date="2023-08" db="EMBL/GenBank/DDBJ databases">
        <title>Reintroducing virulent viruses to syntetic microbiomes.</title>
        <authorList>
            <person name="Wilde J."/>
            <person name="Boyes R."/>
            <person name="Robinson A.V."/>
            <person name="Daisley B.A."/>
            <person name="Allen-Vercoe E."/>
        </authorList>
    </citation>
    <scope>NUCLEOTIDE SEQUENCE</scope>
    <source>
        <strain evidence="19">225I_12FAA</strain>
    </source>
</reference>
<comment type="similarity">
    <text evidence="10 11">Belongs to the TonB-dependent receptor family.</text>
</comment>
<feature type="chain" id="PRO_5013461246" evidence="12">
    <location>
        <begin position="21"/>
        <end position="1047"/>
    </location>
</feature>
<keyword evidence="8 15" id="KW-0675">Receptor</keyword>
<keyword evidence="5 12" id="KW-0732">Signal</keyword>
<keyword evidence="2 10" id="KW-0813">Transport</keyword>
<dbReference type="EMBL" id="VVYX01000025">
    <property type="protein sequence ID" value="KAA5416253.1"/>
    <property type="molecule type" value="Genomic_DNA"/>
</dbReference>
<evidence type="ECO:0000313" key="18">
    <source>
        <dbReference type="EMBL" id="KAA5418141.1"/>
    </source>
</evidence>
<evidence type="ECO:0000256" key="6">
    <source>
        <dbReference type="ARBA" id="ARBA00023077"/>
    </source>
</evidence>
<evidence type="ECO:0000313" key="21">
    <source>
        <dbReference type="Proteomes" id="UP000061809"/>
    </source>
</evidence>
<dbReference type="Proteomes" id="UP000061809">
    <property type="component" value="Chromosome"/>
</dbReference>
<keyword evidence="9 10" id="KW-0998">Cell outer membrane</keyword>
<evidence type="ECO:0000313" key="19">
    <source>
        <dbReference type="EMBL" id="MDT4512307.1"/>
    </source>
</evidence>
<dbReference type="eggNOG" id="COG4206">
    <property type="taxonomic scope" value="Bacteria"/>
</dbReference>
<evidence type="ECO:0000256" key="3">
    <source>
        <dbReference type="ARBA" id="ARBA00022452"/>
    </source>
</evidence>
<dbReference type="Pfam" id="PF13715">
    <property type="entry name" value="CarbopepD_reg_2"/>
    <property type="match status" value="1"/>
</dbReference>
<evidence type="ECO:0000256" key="7">
    <source>
        <dbReference type="ARBA" id="ARBA00023136"/>
    </source>
</evidence>
<keyword evidence="4 10" id="KW-0812">Transmembrane</keyword>
<evidence type="ECO:0000313" key="16">
    <source>
        <dbReference type="EMBL" id="KAA5405183.1"/>
    </source>
</evidence>
<evidence type="ECO:0000313" key="23">
    <source>
        <dbReference type="Proteomes" id="UP000325055"/>
    </source>
</evidence>
<dbReference type="Proteomes" id="UP001266995">
    <property type="component" value="Unassembled WGS sequence"/>
</dbReference>
<dbReference type="InterPro" id="IPR039426">
    <property type="entry name" value="TonB-dep_rcpt-like"/>
</dbReference>
<dbReference type="InterPro" id="IPR037066">
    <property type="entry name" value="Plug_dom_sf"/>
</dbReference>
<evidence type="ECO:0000256" key="2">
    <source>
        <dbReference type="ARBA" id="ARBA00022448"/>
    </source>
</evidence>
<comment type="subcellular location">
    <subcellularLocation>
        <location evidence="1 10">Cell outer membrane</location>
        <topology evidence="1 10">Multi-pass membrane protein</topology>
    </subcellularLocation>
</comment>
<evidence type="ECO:0000256" key="9">
    <source>
        <dbReference type="ARBA" id="ARBA00023237"/>
    </source>
</evidence>
<dbReference type="Gene3D" id="2.170.130.10">
    <property type="entry name" value="TonB-dependent receptor, plug domain"/>
    <property type="match status" value="1"/>
</dbReference>
<name>A0A0P0G3F1_9BACE</name>